<dbReference type="InterPro" id="IPR025052">
    <property type="entry name" value="DUF3967"/>
</dbReference>
<dbReference type="AlphaFoldDB" id="Q70JB3"/>
<proteinExistence type="predicted"/>
<dbReference type="EMBL" id="AJ577855">
    <property type="protein sequence ID" value="CAE17311.1"/>
    <property type="molecule type" value="Genomic_DNA"/>
</dbReference>
<dbReference type="Gene3D" id="1.10.1660.10">
    <property type="match status" value="1"/>
</dbReference>
<sequence length="181" mass="21023">MNTDTIATKLTSKDVSSRLGIETVTVRKYSKLLESHGYFFERDTKGWRLYNKDDLSAIEYLYNMNKLDGQSLQKAAEHIAHLYRSKLTVSQPDTPLQNDERRALFQFVKQQEEFNKMMLERIELFEKRQKERDEMLMKSLRESQETQKMLAAAAKKSGGNSGNRKAPDWGLNLSQLSSIYS</sequence>
<protein>
    <submittedName>
        <fullName evidence="3">Putative DNA binding protein</fullName>
    </submittedName>
</protein>
<evidence type="ECO:0000313" key="3">
    <source>
        <dbReference type="EMBL" id="CAE17311.1"/>
    </source>
</evidence>
<organism evidence="3">
    <name type="scientific">Bacillus licheniformis</name>
    <dbReference type="NCBI Taxonomy" id="1402"/>
    <lineage>
        <taxon>Bacteria</taxon>
        <taxon>Bacillati</taxon>
        <taxon>Bacillota</taxon>
        <taxon>Bacilli</taxon>
        <taxon>Bacillales</taxon>
        <taxon>Bacillaceae</taxon>
        <taxon>Bacillus</taxon>
    </lineage>
</organism>
<keyword evidence="3" id="KW-0614">Plasmid</keyword>
<dbReference type="RefSeq" id="WP_011161202.1">
    <property type="nucleotide sequence ID" value="NC_005308.1"/>
</dbReference>
<reference evidence="3" key="1">
    <citation type="journal article" date="2004" name="Plasmid">
        <title>Complete sequence and structural organization of pFL5 and pFL7, two cryptic plasmids from Bacillus licheniformis.</title>
        <authorList>
            <person name="Parini C."/>
            <person name="Guglielmetti S."/>
            <person name="Mora D."/>
            <person name="Ricca G."/>
        </authorList>
    </citation>
    <scope>NUCLEOTIDE SEQUENCE [LARGE SCALE GENOMIC DNA]</scope>
    <source>
        <strain evidence="3">FL7</strain>
        <plasmid evidence="3">pFL7</plasmid>
    </source>
</reference>
<dbReference type="Pfam" id="PF13152">
    <property type="entry name" value="DUF3967"/>
    <property type="match status" value="1"/>
</dbReference>
<evidence type="ECO:0000256" key="1">
    <source>
        <dbReference type="SAM" id="MobiDB-lite"/>
    </source>
</evidence>
<evidence type="ECO:0000259" key="2">
    <source>
        <dbReference type="Pfam" id="PF13152"/>
    </source>
</evidence>
<dbReference type="InterPro" id="IPR009061">
    <property type="entry name" value="DNA-bd_dom_put_sf"/>
</dbReference>
<feature type="domain" description="DUF3967" evidence="2">
    <location>
        <begin position="128"/>
        <end position="156"/>
    </location>
</feature>
<dbReference type="SUPFAM" id="SSF46955">
    <property type="entry name" value="Putative DNA-binding domain"/>
    <property type="match status" value="1"/>
</dbReference>
<feature type="region of interest" description="Disordered" evidence="1">
    <location>
        <begin position="147"/>
        <end position="170"/>
    </location>
</feature>
<name>Q70JB3_BACLI</name>
<geneLocation type="plasmid" evidence="3">
    <name>pFL7</name>
</geneLocation>
<accession>Q70JB3</accession>